<dbReference type="OrthoDB" id="2354281at2"/>
<gene>
    <name evidence="2" type="ordered locus">Bcell_1259</name>
</gene>
<dbReference type="Pfam" id="PF00903">
    <property type="entry name" value="Glyoxalase"/>
    <property type="match status" value="1"/>
</dbReference>
<dbReference type="GO" id="GO:0051213">
    <property type="term" value="F:dioxygenase activity"/>
    <property type="evidence" value="ECO:0007669"/>
    <property type="project" value="UniProtKB-KW"/>
</dbReference>
<organism evidence="2 3">
    <name type="scientific">Evansella cellulosilytica (strain ATCC 21833 / DSM 2522 / FERM P-1141 / JCM 9156 / N-4)</name>
    <name type="common">Bacillus cellulosilyticus</name>
    <dbReference type="NCBI Taxonomy" id="649639"/>
    <lineage>
        <taxon>Bacteria</taxon>
        <taxon>Bacillati</taxon>
        <taxon>Bacillota</taxon>
        <taxon>Bacilli</taxon>
        <taxon>Bacillales</taxon>
        <taxon>Bacillaceae</taxon>
        <taxon>Evansella</taxon>
    </lineage>
</organism>
<proteinExistence type="predicted"/>
<dbReference type="KEGG" id="bco:Bcell_1259"/>
<protein>
    <submittedName>
        <fullName evidence="2">Glyoxalase/bleomycin resistance protein/dioxygenase</fullName>
    </submittedName>
</protein>
<evidence type="ECO:0000313" key="2">
    <source>
        <dbReference type="EMBL" id="ADU29524.1"/>
    </source>
</evidence>
<dbReference type="EMBL" id="CP002394">
    <property type="protein sequence ID" value="ADU29524.1"/>
    <property type="molecule type" value="Genomic_DNA"/>
</dbReference>
<reference evidence="2" key="1">
    <citation type="submission" date="2010-12" db="EMBL/GenBank/DDBJ databases">
        <title>Complete sequence of Bacillus cellulosilyticus DSM 2522.</title>
        <authorList>
            <consortium name="US DOE Joint Genome Institute"/>
            <person name="Lucas S."/>
            <person name="Copeland A."/>
            <person name="Lapidus A."/>
            <person name="Cheng J.-F."/>
            <person name="Bruce D."/>
            <person name="Goodwin L."/>
            <person name="Pitluck S."/>
            <person name="Chertkov O."/>
            <person name="Detter J.C."/>
            <person name="Han C."/>
            <person name="Tapia R."/>
            <person name="Land M."/>
            <person name="Hauser L."/>
            <person name="Jeffries C."/>
            <person name="Kyrpides N."/>
            <person name="Ivanova N."/>
            <person name="Mikhailova N."/>
            <person name="Brumm P."/>
            <person name="Mead D."/>
            <person name="Woyke T."/>
        </authorList>
    </citation>
    <scope>NUCLEOTIDE SEQUENCE [LARGE SCALE GENOMIC DNA]</scope>
    <source>
        <strain evidence="2">DSM 2522</strain>
    </source>
</reference>
<dbReference type="Gene3D" id="3.10.180.10">
    <property type="entry name" value="2,3-Dihydroxybiphenyl 1,2-Dioxygenase, domain 1"/>
    <property type="match status" value="1"/>
</dbReference>
<keyword evidence="3" id="KW-1185">Reference proteome</keyword>
<sequence>MSFIEREIGAVFLAVKDIEKAKDWYNDLLGIEENIDIQFGHLYVIPSSNLVLDSKIYSKRHQGEAPLFHFNTKNIQMAYEECKKKNVEILTDIEHGQWFNFRDPDGNVLMICQC</sequence>
<dbReference type="Proteomes" id="UP000001401">
    <property type="component" value="Chromosome"/>
</dbReference>
<dbReference type="InterPro" id="IPR004360">
    <property type="entry name" value="Glyas_Fos-R_dOase_dom"/>
</dbReference>
<dbReference type="InterPro" id="IPR037523">
    <property type="entry name" value="VOC_core"/>
</dbReference>
<name>E6TSL6_EVAC2</name>
<dbReference type="PANTHER" id="PTHR36437:SF2">
    <property type="entry name" value="GLYOXALASE_BLEOMYCIN RESISTANCE PROTEIN_DIOXYGENASE"/>
    <property type="match status" value="1"/>
</dbReference>
<dbReference type="InterPro" id="IPR029068">
    <property type="entry name" value="Glyas_Bleomycin-R_OHBP_Dase"/>
</dbReference>
<dbReference type="RefSeq" id="WP_013487864.1">
    <property type="nucleotide sequence ID" value="NC_014829.1"/>
</dbReference>
<keyword evidence="2" id="KW-0560">Oxidoreductase</keyword>
<evidence type="ECO:0000259" key="1">
    <source>
        <dbReference type="PROSITE" id="PS51819"/>
    </source>
</evidence>
<keyword evidence="2" id="KW-0223">Dioxygenase</keyword>
<dbReference type="eggNOG" id="COG0346">
    <property type="taxonomic scope" value="Bacteria"/>
</dbReference>
<dbReference type="PROSITE" id="PS51819">
    <property type="entry name" value="VOC"/>
    <property type="match status" value="1"/>
</dbReference>
<dbReference type="PANTHER" id="PTHR36437">
    <property type="entry name" value="GLYOXALASE/BLEOMYCIN RESISTANCE PROTEIN/DIOXYGENASE"/>
    <property type="match status" value="1"/>
</dbReference>
<evidence type="ECO:0000313" key="3">
    <source>
        <dbReference type="Proteomes" id="UP000001401"/>
    </source>
</evidence>
<accession>E6TSL6</accession>
<dbReference type="STRING" id="649639.Bcell_1259"/>
<dbReference type="AlphaFoldDB" id="E6TSL6"/>
<dbReference type="HOGENOM" id="CLU_046006_14_2_9"/>
<dbReference type="SUPFAM" id="SSF54593">
    <property type="entry name" value="Glyoxalase/Bleomycin resistance protein/Dihydroxybiphenyl dioxygenase"/>
    <property type="match status" value="1"/>
</dbReference>
<feature type="domain" description="VOC" evidence="1">
    <location>
        <begin position="7"/>
        <end position="114"/>
    </location>
</feature>